<protein>
    <submittedName>
        <fullName evidence="1">Uncharacterized protein</fullName>
    </submittedName>
</protein>
<reference evidence="1" key="1">
    <citation type="journal article" date="2013" name="J. Plant Res.">
        <title>Effect of fungi and light on seed germination of three Opuntia species from semiarid lands of central Mexico.</title>
        <authorList>
            <person name="Delgado-Sanchez P."/>
            <person name="Jimenez-Bremont J.F."/>
            <person name="Guerrero-Gonzalez Mde L."/>
            <person name="Flores J."/>
        </authorList>
    </citation>
    <scope>NUCLEOTIDE SEQUENCE</scope>
    <source>
        <tissue evidence="1">Cladode</tissue>
    </source>
</reference>
<dbReference type="EMBL" id="GISG01184581">
    <property type="protein sequence ID" value="MBA4654716.1"/>
    <property type="molecule type" value="Transcribed_RNA"/>
</dbReference>
<sequence>MKVAFGCLLCETAANECLGVFCNLALPVISTRTRTIFEMMVSIHISHNNFSGDYLANELESSMTVHTNPKILLYSNGRPQWSCYESKSNGKLFTVVEKQQLLFTSFNIMQIHLKHWGIACFYHKILQFIQFCINFITSGMAFISNNESMDLIFHFNPTHTGFFLHLIFLHQLPHF</sequence>
<evidence type="ECO:0000313" key="1">
    <source>
        <dbReference type="EMBL" id="MBA4654716.1"/>
    </source>
</evidence>
<reference evidence="1" key="2">
    <citation type="submission" date="2020-07" db="EMBL/GenBank/DDBJ databases">
        <authorList>
            <person name="Vera ALvarez R."/>
            <person name="Arias-Moreno D.M."/>
            <person name="Jimenez-Jacinto V."/>
            <person name="Jimenez-Bremont J.F."/>
            <person name="Swaminathan K."/>
            <person name="Moose S.P."/>
            <person name="Guerrero-Gonzalez M.L."/>
            <person name="Marino-Ramirez L."/>
            <person name="Landsman D."/>
            <person name="Rodriguez-Kessler M."/>
            <person name="Delgado-Sanchez P."/>
        </authorList>
    </citation>
    <scope>NUCLEOTIDE SEQUENCE</scope>
    <source>
        <tissue evidence="1">Cladode</tissue>
    </source>
</reference>
<proteinExistence type="predicted"/>
<accession>A0A7C8ZZ54</accession>
<name>A0A7C8ZZ54_OPUST</name>
<dbReference type="EMBL" id="GISG01184585">
    <property type="protein sequence ID" value="MBA4654719.1"/>
    <property type="molecule type" value="Transcribed_RNA"/>
</dbReference>
<dbReference type="AlphaFoldDB" id="A0A7C8ZZ54"/>
<organism evidence="1">
    <name type="scientific">Opuntia streptacantha</name>
    <name type="common">Prickly pear cactus</name>
    <name type="synonym">Opuntia cardona</name>
    <dbReference type="NCBI Taxonomy" id="393608"/>
    <lineage>
        <taxon>Eukaryota</taxon>
        <taxon>Viridiplantae</taxon>
        <taxon>Streptophyta</taxon>
        <taxon>Embryophyta</taxon>
        <taxon>Tracheophyta</taxon>
        <taxon>Spermatophyta</taxon>
        <taxon>Magnoliopsida</taxon>
        <taxon>eudicotyledons</taxon>
        <taxon>Gunneridae</taxon>
        <taxon>Pentapetalae</taxon>
        <taxon>Caryophyllales</taxon>
        <taxon>Cactineae</taxon>
        <taxon>Cactaceae</taxon>
        <taxon>Opuntioideae</taxon>
        <taxon>Opuntia</taxon>
    </lineage>
</organism>